<evidence type="ECO:0000256" key="1">
    <source>
        <dbReference type="SAM" id="MobiDB-lite"/>
    </source>
</evidence>
<sequence>MTSQGFICRFNILLLPPPEHASQPSLPVCLLAGCSLSTRLLESRKGDGYIGYQNTVLYVPYIVFVAVRMDREERNDQTQQKERKHMATKKKGPKWRSEKGIREKTKQTGNWTPPKINGEGGVHSAPLESLALPLCNGVYLVCVHHVGGFAVKFAIEA</sequence>
<accession>A0A1L9RKS5</accession>
<dbReference type="EMBL" id="KV878212">
    <property type="protein sequence ID" value="OJJ35522.1"/>
    <property type="molecule type" value="Genomic_DNA"/>
</dbReference>
<dbReference type="GeneID" id="63753425"/>
<dbReference type="RefSeq" id="XP_040689198.1">
    <property type="nucleotide sequence ID" value="XM_040837577.1"/>
</dbReference>
<dbReference type="AlphaFoldDB" id="A0A1L9RKS5"/>
<dbReference type="VEuPathDB" id="FungiDB:ASPWEDRAFT_513580"/>
<reference evidence="3" key="1">
    <citation type="journal article" date="2017" name="Genome Biol.">
        <title>Comparative genomics reveals high biological diversity and specific adaptations in the industrially and medically important fungal genus Aspergillus.</title>
        <authorList>
            <person name="de Vries R.P."/>
            <person name="Riley R."/>
            <person name="Wiebenga A."/>
            <person name="Aguilar-Osorio G."/>
            <person name="Amillis S."/>
            <person name="Uchima C.A."/>
            <person name="Anderluh G."/>
            <person name="Asadollahi M."/>
            <person name="Askin M."/>
            <person name="Barry K."/>
            <person name="Battaglia E."/>
            <person name="Bayram O."/>
            <person name="Benocci T."/>
            <person name="Braus-Stromeyer S.A."/>
            <person name="Caldana C."/>
            <person name="Canovas D."/>
            <person name="Cerqueira G.C."/>
            <person name="Chen F."/>
            <person name="Chen W."/>
            <person name="Choi C."/>
            <person name="Clum A."/>
            <person name="Dos Santos R.A."/>
            <person name="Damasio A.R."/>
            <person name="Diallinas G."/>
            <person name="Emri T."/>
            <person name="Fekete E."/>
            <person name="Flipphi M."/>
            <person name="Freyberg S."/>
            <person name="Gallo A."/>
            <person name="Gournas C."/>
            <person name="Habgood R."/>
            <person name="Hainaut M."/>
            <person name="Harispe M.L."/>
            <person name="Henrissat B."/>
            <person name="Hilden K.S."/>
            <person name="Hope R."/>
            <person name="Hossain A."/>
            <person name="Karabika E."/>
            <person name="Karaffa L."/>
            <person name="Karanyi Z."/>
            <person name="Krasevec N."/>
            <person name="Kuo A."/>
            <person name="Kusch H."/>
            <person name="LaButti K."/>
            <person name="Lagendijk E.L."/>
            <person name="Lapidus A."/>
            <person name="Levasseur A."/>
            <person name="Lindquist E."/>
            <person name="Lipzen A."/>
            <person name="Logrieco A.F."/>
            <person name="MacCabe A."/>
            <person name="Maekelae M.R."/>
            <person name="Malavazi I."/>
            <person name="Melin P."/>
            <person name="Meyer V."/>
            <person name="Mielnichuk N."/>
            <person name="Miskei M."/>
            <person name="Molnar A.P."/>
            <person name="Mule G."/>
            <person name="Ngan C.Y."/>
            <person name="Orejas M."/>
            <person name="Orosz E."/>
            <person name="Ouedraogo J.P."/>
            <person name="Overkamp K.M."/>
            <person name="Park H.-S."/>
            <person name="Perrone G."/>
            <person name="Piumi F."/>
            <person name="Punt P.J."/>
            <person name="Ram A.F."/>
            <person name="Ramon A."/>
            <person name="Rauscher S."/>
            <person name="Record E."/>
            <person name="Riano-Pachon D.M."/>
            <person name="Robert V."/>
            <person name="Roehrig J."/>
            <person name="Ruller R."/>
            <person name="Salamov A."/>
            <person name="Salih N.S."/>
            <person name="Samson R.A."/>
            <person name="Sandor E."/>
            <person name="Sanguinetti M."/>
            <person name="Schuetze T."/>
            <person name="Sepcic K."/>
            <person name="Shelest E."/>
            <person name="Sherlock G."/>
            <person name="Sophianopoulou V."/>
            <person name="Squina F.M."/>
            <person name="Sun H."/>
            <person name="Susca A."/>
            <person name="Todd R.B."/>
            <person name="Tsang A."/>
            <person name="Unkles S.E."/>
            <person name="van de Wiele N."/>
            <person name="van Rossen-Uffink D."/>
            <person name="Oliveira J.V."/>
            <person name="Vesth T.C."/>
            <person name="Visser J."/>
            <person name="Yu J.-H."/>
            <person name="Zhou M."/>
            <person name="Andersen M.R."/>
            <person name="Archer D.B."/>
            <person name="Baker S.E."/>
            <person name="Benoit I."/>
            <person name="Brakhage A.A."/>
            <person name="Braus G.H."/>
            <person name="Fischer R."/>
            <person name="Frisvad J.C."/>
            <person name="Goldman G.H."/>
            <person name="Houbraken J."/>
            <person name="Oakley B."/>
            <person name="Pocsi I."/>
            <person name="Scazzocchio C."/>
            <person name="Seiboth B."/>
            <person name="vanKuyk P.A."/>
            <person name="Wortman J."/>
            <person name="Dyer P.S."/>
            <person name="Grigoriev I.V."/>
        </authorList>
    </citation>
    <scope>NUCLEOTIDE SEQUENCE [LARGE SCALE GENOMIC DNA]</scope>
    <source>
        <strain evidence="3">DTO 134E9</strain>
    </source>
</reference>
<dbReference type="Proteomes" id="UP000184383">
    <property type="component" value="Unassembled WGS sequence"/>
</dbReference>
<name>A0A1L9RKS5_ASPWE</name>
<feature type="region of interest" description="Disordered" evidence="1">
    <location>
        <begin position="73"/>
        <end position="99"/>
    </location>
</feature>
<organism evidence="2 3">
    <name type="scientific">Aspergillus wentii DTO 134E9</name>
    <dbReference type="NCBI Taxonomy" id="1073089"/>
    <lineage>
        <taxon>Eukaryota</taxon>
        <taxon>Fungi</taxon>
        <taxon>Dikarya</taxon>
        <taxon>Ascomycota</taxon>
        <taxon>Pezizomycotina</taxon>
        <taxon>Eurotiomycetes</taxon>
        <taxon>Eurotiomycetidae</taxon>
        <taxon>Eurotiales</taxon>
        <taxon>Aspergillaceae</taxon>
        <taxon>Aspergillus</taxon>
        <taxon>Aspergillus subgen. Cremei</taxon>
    </lineage>
</organism>
<protein>
    <submittedName>
        <fullName evidence="2">Uncharacterized protein</fullName>
    </submittedName>
</protein>
<evidence type="ECO:0000313" key="2">
    <source>
        <dbReference type="EMBL" id="OJJ35522.1"/>
    </source>
</evidence>
<evidence type="ECO:0000313" key="3">
    <source>
        <dbReference type="Proteomes" id="UP000184383"/>
    </source>
</evidence>
<proteinExistence type="predicted"/>
<feature type="compositionally biased region" description="Basic residues" evidence="1">
    <location>
        <begin position="82"/>
        <end position="94"/>
    </location>
</feature>
<gene>
    <name evidence="2" type="ORF">ASPWEDRAFT_513580</name>
</gene>
<keyword evidence="3" id="KW-1185">Reference proteome</keyword>